<dbReference type="Proteomes" id="UP000095286">
    <property type="component" value="Unplaced"/>
</dbReference>
<protein>
    <submittedName>
        <fullName evidence="2">L-type lectin-like domain-containing protein</fullName>
    </submittedName>
</protein>
<reference evidence="2" key="1">
    <citation type="submission" date="2016-11" db="UniProtKB">
        <authorList>
            <consortium name="WormBaseParasite"/>
        </authorList>
    </citation>
    <scope>IDENTIFICATION</scope>
    <source>
        <strain evidence="2">KR3021</strain>
    </source>
</reference>
<evidence type="ECO:0000313" key="2">
    <source>
        <dbReference type="WBParaSite" id="RSKR_0000578400.1"/>
    </source>
</evidence>
<proteinExistence type="predicted"/>
<organism evidence="1 2">
    <name type="scientific">Rhabditophanes sp. KR3021</name>
    <dbReference type="NCBI Taxonomy" id="114890"/>
    <lineage>
        <taxon>Eukaryota</taxon>
        <taxon>Metazoa</taxon>
        <taxon>Ecdysozoa</taxon>
        <taxon>Nematoda</taxon>
        <taxon>Chromadorea</taxon>
        <taxon>Rhabditida</taxon>
        <taxon>Tylenchina</taxon>
        <taxon>Panagrolaimomorpha</taxon>
        <taxon>Strongyloidoidea</taxon>
        <taxon>Alloionematidae</taxon>
        <taxon>Rhabditophanes</taxon>
    </lineage>
</organism>
<accession>A0AC35U086</accession>
<name>A0AC35U086_9BILA</name>
<dbReference type="WBParaSite" id="RSKR_0000578400.1">
    <property type="protein sequence ID" value="RSKR_0000578400.1"/>
    <property type="gene ID" value="RSKR_0000578400"/>
</dbReference>
<evidence type="ECO:0000313" key="1">
    <source>
        <dbReference type="Proteomes" id="UP000095286"/>
    </source>
</evidence>
<sequence length="344" mass="38877">MKTNGYLLLFYLLGLTSANGPPASEDLNDPIIGSSSQEWRGYYRREHSLIKPYQTHNLDIPHWEIMGSTIVSNNEISLTHDEKSKRGGMFNRAPIQSRDWEAHIHFKVTGSTGALFGDGMAFWYVKEPMLGEVFGFKDYFHGLAVFLDTYSNHNGQHSHQHPYVSAMVNNGNLHYDHDRDGTHTQLGGEDTGCSAFFRNANHETHLLVRYIGDTLTIYTDVEGKGLWTKCMGVSGVHLPTGYHFGVSAATGDLSDRHDVISIKVFELDFQRVEKENELDPHNIIPRAEILTVPRDHSTDPKPSKLGWIGTIALCVVAIIFIGAVLIFGVNFWQNNQQRQQKRFY</sequence>